<dbReference type="EMBL" id="BAHD01000026">
    <property type="protein sequence ID" value="GAB95786.1"/>
    <property type="molecule type" value="Genomic_DNA"/>
</dbReference>
<accession>K6WPS4</accession>
<evidence type="ECO:0000256" key="1">
    <source>
        <dbReference type="SAM" id="Phobius"/>
    </source>
</evidence>
<evidence type="ECO:0000313" key="2">
    <source>
        <dbReference type="EMBL" id="GAB95786.1"/>
    </source>
</evidence>
<name>K6WPS4_9MICO</name>
<keyword evidence="1" id="KW-0812">Transmembrane</keyword>
<keyword evidence="3" id="KW-1185">Reference proteome</keyword>
<protein>
    <submittedName>
        <fullName evidence="2">Uncharacterized protein</fullName>
    </submittedName>
</protein>
<sequence>MTSHRVRATLNRLVRESVYLLISWPLLVAAHVVLLTLIAAGIPLVIVWEARARPHIGRRGGRVLDVAGPRHPRRVSAVLAFLDRR</sequence>
<proteinExistence type="predicted"/>
<evidence type="ECO:0000313" key="3">
    <source>
        <dbReference type="Proteomes" id="UP000008366"/>
    </source>
</evidence>
<organism evidence="2 3">
    <name type="scientific">Kineosphaera limosa NBRC 100340</name>
    <dbReference type="NCBI Taxonomy" id="1184609"/>
    <lineage>
        <taxon>Bacteria</taxon>
        <taxon>Bacillati</taxon>
        <taxon>Actinomycetota</taxon>
        <taxon>Actinomycetes</taxon>
        <taxon>Micrococcales</taxon>
        <taxon>Dermatophilaceae</taxon>
        <taxon>Kineosphaera</taxon>
    </lineage>
</organism>
<dbReference type="AlphaFoldDB" id="K6WPS4"/>
<comment type="caution">
    <text evidence="2">The sequence shown here is derived from an EMBL/GenBank/DDBJ whole genome shotgun (WGS) entry which is preliminary data.</text>
</comment>
<keyword evidence="1" id="KW-1133">Transmembrane helix</keyword>
<gene>
    <name evidence="2" type="ORF">KILIM_026_00570</name>
</gene>
<dbReference type="RefSeq" id="WP_006592318.1">
    <property type="nucleotide sequence ID" value="NZ_BAHD01000026.1"/>
</dbReference>
<feature type="transmembrane region" description="Helical" evidence="1">
    <location>
        <begin position="20"/>
        <end position="48"/>
    </location>
</feature>
<reference evidence="2 3" key="1">
    <citation type="submission" date="2012-08" db="EMBL/GenBank/DDBJ databases">
        <title>Whole genome shotgun sequence of Kineosphaera limosa NBRC 100340.</title>
        <authorList>
            <person name="Yoshida I."/>
            <person name="Isaki S."/>
            <person name="Hosoyama A."/>
            <person name="Tsuchikane K."/>
            <person name="Katsumata H."/>
            <person name="Ando Y."/>
            <person name="Ohji S."/>
            <person name="Hamada M."/>
            <person name="Tamura T."/>
            <person name="Yamazoe A."/>
            <person name="Yamazaki S."/>
            <person name="Fujita N."/>
        </authorList>
    </citation>
    <scope>NUCLEOTIDE SEQUENCE [LARGE SCALE GENOMIC DNA]</scope>
    <source>
        <strain evidence="2 3">NBRC 100340</strain>
    </source>
</reference>
<dbReference type="Proteomes" id="UP000008366">
    <property type="component" value="Unassembled WGS sequence"/>
</dbReference>
<keyword evidence="1" id="KW-0472">Membrane</keyword>